<name>A0A0D2H1M3_CLAB1</name>
<dbReference type="EMBL" id="KN847006">
    <property type="protein sequence ID" value="KIW87168.1"/>
    <property type="molecule type" value="Genomic_DNA"/>
</dbReference>
<dbReference type="GeneID" id="27705207"/>
<evidence type="ECO:0000256" key="1">
    <source>
        <dbReference type="ARBA" id="ARBA00007749"/>
    </source>
</evidence>
<dbReference type="OrthoDB" id="10250730at2759"/>
<comment type="similarity">
    <text evidence="1">Belongs to the metallo-beta-lactamase superfamily.</text>
</comment>
<protein>
    <recommendedName>
        <fullName evidence="5">Metallo-beta-lactamase domain-containing protein</fullName>
    </recommendedName>
</protein>
<organism evidence="6 7">
    <name type="scientific">Cladophialophora bantiana (strain ATCC 10958 / CBS 173.52 / CDC B-1940 / NIH 8579)</name>
    <name type="common">Xylohypha bantiana</name>
    <dbReference type="NCBI Taxonomy" id="1442370"/>
    <lineage>
        <taxon>Eukaryota</taxon>
        <taxon>Fungi</taxon>
        <taxon>Dikarya</taxon>
        <taxon>Ascomycota</taxon>
        <taxon>Pezizomycotina</taxon>
        <taxon>Eurotiomycetes</taxon>
        <taxon>Chaetothyriomycetidae</taxon>
        <taxon>Chaetothyriales</taxon>
        <taxon>Herpotrichiellaceae</taxon>
        <taxon>Cladophialophora</taxon>
    </lineage>
</organism>
<reference evidence="6" key="1">
    <citation type="submission" date="2015-01" db="EMBL/GenBank/DDBJ databases">
        <title>The Genome Sequence of Cladophialophora bantiana CBS 173.52.</title>
        <authorList>
            <consortium name="The Broad Institute Genomics Platform"/>
            <person name="Cuomo C."/>
            <person name="de Hoog S."/>
            <person name="Gorbushina A."/>
            <person name="Stielow B."/>
            <person name="Teixiera M."/>
            <person name="Abouelleil A."/>
            <person name="Chapman S.B."/>
            <person name="Priest M."/>
            <person name="Young S.K."/>
            <person name="Wortman J."/>
            <person name="Nusbaum C."/>
            <person name="Birren B."/>
        </authorList>
    </citation>
    <scope>NUCLEOTIDE SEQUENCE [LARGE SCALE GENOMIC DNA]</scope>
    <source>
        <strain evidence="6">CBS 173.52</strain>
    </source>
</reference>
<evidence type="ECO:0000259" key="5">
    <source>
        <dbReference type="SMART" id="SM00849"/>
    </source>
</evidence>
<dbReference type="SMART" id="SM00849">
    <property type="entry name" value="Lactamase_B"/>
    <property type="match status" value="1"/>
</dbReference>
<dbReference type="VEuPathDB" id="FungiDB:Z519_12279"/>
<dbReference type="InterPro" id="IPR051013">
    <property type="entry name" value="MBL_superfamily_lactonases"/>
</dbReference>
<feature type="domain" description="Metallo-beta-lactamase" evidence="5">
    <location>
        <begin position="50"/>
        <end position="283"/>
    </location>
</feature>
<evidence type="ECO:0000256" key="2">
    <source>
        <dbReference type="ARBA" id="ARBA00022723"/>
    </source>
</evidence>
<keyword evidence="3" id="KW-0378">Hydrolase</keyword>
<evidence type="ECO:0000313" key="6">
    <source>
        <dbReference type="EMBL" id="KIW87168.1"/>
    </source>
</evidence>
<dbReference type="PANTHER" id="PTHR42978">
    <property type="entry name" value="QUORUM-QUENCHING LACTONASE YTNP-RELATED-RELATED"/>
    <property type="match status" value="1"/>
</dbReference>
<dbReference type="PANTHER" id="PTHR42978:SF5">
    <property type="entry name" value="METALLO-BETA-LACTAMASE DOMAIN-CONTAINING PROTEIN"/>
    <property type="match status" value="1"/>
</dbReference>
<dbReference type="Pfam" id="PF00753">
    <property type="entry name" value="Lactamase_B"/>
    <property type="match status" value="1"/>
</dbReference>
<dbReference type="HOGENOM" id="CLU_030571_1_0_1"/>
<sequence length="370" mass="41007">MPLSNWKVNFPPSNVAVDVSVIDTTTYLRGVDGSLVVKPVYAGFEKDFIPSYSFLIHHKPSGQRLLYDLGLRTNWETHLSPHLRKEIKPLGFKVEVKRDVADIIGDGGLKPDQINAIILSHHHWDHVGDPTLFPSTTKLVVGPGYKQKYLPGWPAQPDASGTTTDTYEGKVTEEIDFQSGPKACQIGPYPAYDWFSDGSFYLLDAPGHTTGHICGLARTTVGPEGDTFMFLGGDVTHHCALFRPTEYYPLPEEICPDPVGDHNSTASVSSEKYVKVHRAYQGGAGSEEARVSPFCLVPVGYVDEDADMAQETLNKMFVFDGDENVFTVFAHDTTLLDVLDFFPQKANEWKTKGWAKKSHWKFLGLLKTAG</sequence>
<dbReference type="Gene3D" id="3.60.15.10">
    <property type="entry name" value="Ribonuclease Z/Hydroxyacylglutathione hydrolase-like"/>
    <property type="match status" value="1"/>
</dbReference>
<evidence type="ECO:0000256" key="4">
    <source>
        <dbReference type="ARBA" id="ARBA00022833"/>
    </source>
</evidence>
<accession>A0A0D2H1M3</accession>
<dbReference type="InterPro" id="IPR036866">
    <property type="entry name" value="RibonucZ/Hydroxyglut_hydro"/>
</dbReference>
<evidence type="ECO:0000256" key="3">
    <source>
        <dbReference type="ARBA" id="ARBA00022801"/>
    </source>
</evidence>
<keyword evidence="4" id="KW-0862">Zinc</keyword>
<proteinExistence type="inferred from homology"/>
<dbReference type="Proteomes" id="UP000053789">
    <property type="component" value="Unassembled WGS sequence"/>
</dbReference>
<keyword evidence="7" id="KW-1185">Reference proteome</keyword>
<dbReference type="CDD" id="cd07730">
    <property type="entry name" value="metallo-hydrolase-like_MBL-fold"/>
    <property type="match status" value="1"/>
</dbReference>
<dbReference type="GO" id="GO:0016787">
    <property type="term" value="F:hydrolase activity"/>
    <property type="evidence" value="ECO:0007669"/>
    <property type="project" value="UniProtKB-KW"/>
</dbReference>
<dbReference type="RefSeq" id="XP_016613837.1">
    <property type="nucleotide sequence ID" value="XM_016769985.1"/>
</dbReference>
<keyword evidence="2" id="KW-0479">Metal-binding</keyword>
<evidence type="ECO:0000313" key="7">
    <source>
        <dbReference type="Proteomes" id="UP000053789"/>
    </source>
</evidence>
<dbReference type="GO" id="GO:0046872">
    <property type="term" value="F:metal ion binding"/>
    <property type="evidence" value="ECO:0007669"/>
    <property type="project" value="UniProtKB-KW"/>
</dbReference>
<dbReference type="SUPFAM" id="SSF56281">
    <property type="entry name" value="Metallo-hydrolase/oxidoreductase"/>
    <property type="match status" value="1"/>
</dbReference>
<dbReference type="InterPro" id="IPR001279">
    <property type="entry name" value="Metallo-B-lactamas"/>
</dbReference>
<dbReference type="AlphaFoldDB" id="A0A0D2H1M3"/>
<gene>
    <name evidence="6" type="ORF">Z519_12279</name>
</gene>